<keyword evidence="2" id="KW-1185">Reference proteome</keyword>
<dbReference type="AlphaFoldDB" id="A0A1H1PPP9"/>
<gene>
    <name evidence="1" type="ORF">SAMN04489751_1301</name>
</gene>
<reference evidence="1" key="1">
    <citation type="submission" date="2016-10" db="EMBL/GenBank/DDBJ databases">
        <authorList>
            <person name="Varghese N."/>
            <person name="Submissions S."/>
        </authorList>
    </citation>
    <scope>NUCLEOTIDE SEQUENCE [LARGE SCALE GENOMIC DNA]</scope>
    <source>
        <strain evidence="1">DSM 22082</strain>
    </source>
</reference>
<evidence type="ECO:0000313" key="2">
    <source>
        <dbReference type="Proteomes" id="UP000199700"/>
    </source>
</evidence>
<dbReference type="Pfam" id="PF11238">
    <property type="entry name" value="DUF3039"/>
    <property type="match status" value="1"/>
</dbReference>
<accession>A0A1H1PPP9</accession>
<evidence type="ECO:0000313" key="1">
    <source>
        <dbReference type="EMBL" id="SDS13094.1"/>
    </source>
</evidence>
<proteinExistence type="predicted"/>
<dbReference type="EMBL" id="LT629739">
    <property type="protein sequence ID" value="SDS13094.1"/>
    <property type="molecule type" value="Genomic_DNA"/>
</dbReference>
<dbReference type="InterPro" id="IPR021400">
    <property type="entry name" value="DUF3039"/>
</dbReference>
<name>A0A1H1PPP9_BRESA</name>
<sequence length="266" mass="29565">MSRWRGAATDSDLIGEGEVWLCAGGLRAAGDDRDFYRSFMSRVAAGGAEQFLPDEDDRRLQRVETKIARREAWARQIQLSVLVCLERAYQVGIPVPFHVPAPSPCKVESPLLHLEFDFARETVEGEELNELYLRVSSQDLSRLNLVEEAVHLVQEAVEPIVDEWRLLPGQGNDLHWSVIVSQSVINASAEAVELGELPESIAESGLRLAVRAHYAKKHSIVDATIDGEPVRGLCGMWFVPTMNPDHLDVCSVCADAYRDMDSGNEI</sequence>
<evidence type="ECO:0008006" key="3">
    <source>
        <dbReference type="Google" id="ProtNLM"/>
    </source>
</evidence>
<protein>
    <recommendedName>
        <fullName evidence="3">DUF3039 domain-containing protein</fullName>
    </recommendedName>
</protein>
<organism evidence="1 2">
    <name type="scientific">Brevibacterium sandarakinum</name>
    <dbReference type="NCBI Taxonomy" id="629680"/>
    <lineage>
        <taxon>Bacteria</taxon>
        <taxon>Bacillati</taxon>
        <taxon>Actinomycetota</taxon>
        <taxon>Actinomycetes</taxon>
        <taxon>Micrococcales</taxon>
        <taxon>Brevibacteriaceae</taxon>
        <taxon>Brevibacterium</taxon>
    </lineage>
</organism>
<dbReference type="Proteomes" id="UP000199700">
    <property type="component" value="Chromosome"/>
</dbReference>
<dbReference type="STRING" id="629680.SAMN04489751_1301"/>